<protein>
    <submittedName>
        <fullName evidence="17">Nitrite reductase [NAD(P)H] large subunit</fullName>
        <ecNumber evidence="17">1.6.6.4</ecNumber>
    </submittedName>
</protein>
<dbReference type="GO" id="GO:0016491">
    <property type="term" value="F:oxidoreductase activity"/>
    <property type="evidence" value="ECO:0007669"/>
    <property type="project" value="UniProtKB-KW"/>
</dbReference>
<keyword evidence="13" id="KW-1133">Transmembrane helix</keyword>
<evidence type="ECO:0000256" key="9">
    <source>
        <dbReference type="ARBA" id="ARBA00022827"/>
    </source>
</evidence>
<dbReference type="OrthoDB" id="9792592at2"/>
<evidence type="ECO:0000259" key="15">
    <source>
        <dbReference type="Pfam" id="PF07992"/>
    </source>
</evidence>
<dbReference type="Pfam" id="PF18267">
    <property type="entry name" value="Rubredoxin_C"/>
    <property type="match status" value="1"/>
</dbReference>
<evidence type="ECO:0000256" key="1">
    <source>
        <dbReference type="ARBA" id="ARBA00001929"/>
    </source>
</evidence>
<dbReference type="InterPro" id="IPR023753">
    <property type="entry name" value="FAD/NAD-binding_dom"/>
</dbReference>
<dbReference type="InterPro" id="IPR016156">
    <property type="entry name" value="FAD/NAD-linked_Rdtase_dimer_sf"/>
</dbReference>
<dbReference type="EMBL" id="BX294136">
    <property type="protein sequence ID" value="CAD72327.1"/>
    <property type="molecule type" value="Genomic_DNA"/>
</dbReference>
<dbReference type="FunCoup" id="Q7UWN5">
    <property type="interactions" value="71"/>
</dbReference>
<keyword evidence="6" id="KW-0349">Heme</keyword>
<feature type="transmembrane region" description="Helical" evidence="13">
    <location>
        <begin position="587"/>
        <end position="607"/>
    </location>
</feature>
<keyword evidence="13" id="KW-0472">Membrane</keyword>
<gene>
    <name evidence="17" type="primary">nirB</name>
    <name evidence="17" type="ordered locus">RB1902</name>
</gene>
<dbReference type="InterPro" id="IPR041575">
    <property type="entry name" value="Rubredoxin_C"/>
</dbReference>
<dbReference type="InterPro" id="IPR041854">
    <property type="entry name" value="BFD-like_2Fe2S-bd_dom_sf"/>
</dbReference>
<reference evidence="17 18" key="1">
    <citation type="journal article" date="2003" name="Proc. Natl. Acad. Sci. U.S.A.">
        <title>Complete genome sequence of the marine planctomycete Pirellula sp. strain 1.</title>
        <authorList>
            <person name="Gloeckner F.O."/>
            <person name="Kube M."/>
            <person name="Bauer M."/>
            <person name="Teeling H."/>
            <person name="Lombardot T."/>
            <person name="Ludwig W."/>
            <person name="Gade D."/>
            <person name="Beck A."/>
            <person name="Borzym K."/>
            <person name="Heitmann K."/>
            <person name="Rabus R."/>
            <person name="Schlesner H."/>
            <person name="Amann R."/>
            <person name="Reinhardt R."/>
        </authorList>
    </citation>
    <scope>NUCLEOTIDE SEQUENCE [LARGE SCALE GENOMIC DNA]</scope>
    <source>
        <strain evidence="18">DSM 10527 / NCIMB 13988 / SH1</strain>
    </source>
</reference>
<keyword evidence="18" id="KW-1185">Reference proteome</keyword>
<dbReference type="GO" id="GO:0046872">
    <property type="term" value="F:metal ion binding"/>
    <property type="evidence" value="ECO:0007669"/>
    <property type="project" value="UniProtKB-KW"/>
</dbReference>
<evidence type="ECO:0000256" key="3">
    <source>
        <dbReference type="ARBA" id="ARBA00001974"/>
    </source>
</evidence>
<comment type="cofactor">
    <cofactor evidence="1">
        <name>siroheme</name>
        <dbReference type="ChEBI" id="CHEBI:60052"/>
    </cofactor>
</comment>
<evidence type="ECO:0000313" key="17">
    <source>
        <dbReference type="EMBL" id="CAD72327.1"/>
    </source>
</evidence>
<feature type="transmembrane region" description="Helical" evidence="13">
    <location>
        <begin position="662"/>
        <end position="684"/>
    </location>
</feature>
<dbReference type="InterPro" id="IPR007419">
    <property type="entry name" value="BFD-like_2Fe2S-bd_dom"/>
</dbReference>
<dbReference type="Proteomes" id="UP000001025">
    <property type="component" value="Chromosome"/>
</dbReference>
<feature type="transmembrane region" description="Helical" evidence="13">
    <location>
        <begin position="554"/>
        <end position="575"/>
    </location>
</feature>
<dbReference type="InterPro" id="IPR052034">
    <property type="entry name" value="NasD-like"/>
</dbReference>
<dbReference type="GO" id="GO:0051536">
    <property type="term" value="F:iron-sulfur cluster binding"/>
    <property type="evidence" value="ECO:0007669"/>
    <property type="project" value="UniProtKB-KW"/>
</dbReference>
<evidence type="ECO:0000256" key="4">
    <source>
        <dbReference type="ARBA" id="ARBA00005096"/>
    </source>
</evidence>
<evidence type="ECO:0000256" key="13">
    <source>
        <dbReference type="SAM" id="Phobius"/>
    </source>
</evidence>
<feature type="domain" description="NADH-rubredoxin oxidoreductase C-terminal" evidence="16">
    <location>
        <begin position="353"/>
        <end position="414"/>
    </location>
</feature>
<organism evidence="17 18">
    <name type="scientific">Rhodopirellula baltica (strain DSM 10527 / NCIMB 13988 / SH1)</name>
    <dbReference type="NCBI Taxonomy" id="243090"/>
    <lineage>
        <taxon>Bacteria</taxon>
        <taxon>Pseudomonadati</taxon>
        <taxon>Planctomycetota</taxon>
        <taxon>Planctomycetia</taxon>
        <taxon>Pirellulales</taxon>
        <taxon>Pirellulaceae</taxon>
        <taxon>Rhodopirellula</taxon>
    </lineage>
</organism>
<dbReference type="PRINTS" id="PR00368">
    <property type="entry name" value="FADPNR"/>
</dbReference>
<dbReference type="InterPro" id="IPR036188">
    <property type="entry name" value="FAD/NAD-bd_sf"/>
</dbReference>
<evidence type="ECO:0000256" key="11">
    <source>
        <dbReference type="ARBA" id="ARBA00023004"/>
    </source>
</evidence>
<dbReference type="InParanoid" id="Q7UWN5"/>
<dbReference type="SUPFAM" id="SSF51905">
    <property type="entry name" value="FAD/NAD(P)-binding domain"/>
    <property type="match status" value="2"/>
</dbReference>
<evidence type="ECO:0000256" key="5">
    <source>
        <dbReference type="ARBA" id="ARBA00010429"/>
    </source>
</evidence>
<evidence type="ECO:0000256" key="7">
    <source>
        <dbReference type="ARBA" id="ARBA00022630"/>
    </source>
</evidence>
<evidence type="ECO:0000259" key="16">
    <source>
        <dbReference type="Pfam" id="PF18267"/>
    </source>
</evidence>
<dbReference type="KEGG" id="rba:RB1902"/>
<comment type="pathway">
    <text evidence="4">Nitrogen metabolism; nitrate reduction (assimilation).</text>
</comment>
<evidence type="ECO:0000256" key="2">
    <source>
        <dbReference type="ARBA" id="ARBA00001966"/>
    </source>
</evidence>
<evidence type="ECO:0000256" key="10">
    <source>
        <dbReference type="ARBA" id="ARBA00023002"/>
    </source>
</evidence>
<dbReference type="AlphaFoldDB" id="Q7UWN5"/>
<dbReference type="eggNOG" id="COG1251">
    <property type="taxonomic scope" value="Bacteria"/>
</dbReference>
<dbReference type="STRING" id="243090.RB1902"/>
<sequence>MLRELPVSRSHAACLSMQGAPQLAAPSVVDVPSAKRLVIVGGGMAAHGFCKRVIGSTQRSRFAISVYGEEPRPAYDRVNLSSLLSGRPESDLLLSPREWYEANDIDLHTGRRITRIDLQRQQIHDDQGGVQSYDHLVLATGSYPWVPPISGSDSPGVFVYRTIDDLEAIQRYVREHGAKTSAVIGGGLLGLEAAKVITDLGLATTILEVAPGLMPRQLDAQAAKVLREKVESLGVDVHVTRRTKAIEPRDGRLTLQFENAEPSQVDIVLVAAGIRPRDELARDAGLELGPRGGIAVNRRLETSDPHVFAIGECAAVDGHIHGLVAPCYRMADVLAARLAGEQTEFVDSEEAVELKLLGVPVITLGKAIGESTSGVVVTHDGKNGYRKLILEQGRVVGAASVGEWDDVNLIRMSVAQHKRLWPTQRVRFQRTGMPYAGGTGLQIHQWPGHATVCSCMGITRHQLGMAIADGHGTAAQLSAATGAGTACGTCTNLLCELVGEGPEQVNVRGSKVVLVTSVLAACLALALFLTPPLPFATSVQDSWRKIDLFWRDGFIKQVTGFSLLFLMLAALVFSLRKRVKRISFGEYGWWRAAHAAIGTAMLFGLIVHTGVRMGSNLNFVLSLTFMLLALVGGLAGIASSLESKLSGDSAMFMRAWRPKLTWIHIALFVPLPALLAGHVFSVYWY</sequence>
<evidence type="ECO:0000256" key="8">
    <source>
        <dbReference type="ARBA" id="ARBA00022723"/>
    </source>
</evidence>
<dbReference type="Gene3D" id="3.50.50.60">
    <property type="entry name" value="FAD/NAD(P)-binding domain"/>
    <property type="match status" value="2"/>
</dbReference>
<dbReference type="PANTHER" id="PTHR43809">
    <property type="entry name" value="NITRITE REDUCTASE (NADH) LARGE SUBUNIT"/>
    <property type="match status" value="1"/>
</dbReference>
<evidence type="ECO:0000313" key="18">
    <source>
        <dbReference type="Proteomes" id="UP000001025"/>
    </source>
</evidence>
<keyword evidence="9" id="KW-0274">FAD</keyword>
<dbReference type="Pfam" id="PF07992">
    <property type="entry name" value="Pyr_redox_2"/>
    <property type="match status" value="1"/>
</dbReference>
<dbReference type="Gene3D" id="3.30.390.30">
    <property type="match status" value="1"/>
</dbReference>
<accession>Q7UWN5</accession>
<keyword evidence="12" id="KW-0411">Iron-sulfur</keyword>
<feature type="domain" description="BFD-like [2Fe-2S]-binding" evidence="14">
    <location>
        <begin position="452"/>
        <end position="497"/>
    </location>
</feature>
<dbReference type="Gene3D" id="1.10.10.1100">
    <property type="entry name" value="BFD-like [2Fe-2S]-binding domain"/>
    <property type="match status" value="1"/>
</dbReference>
<dbReference type="PATRIC" id="fig|243090.15.peg.875"/>
<name>Q7UWN5_RHOBA</name>
<dbReference type="Pfam" id="PF04324">
    <property type="entry name" value="Fer2_BFD"/>
    <property type="match status" value="1"/>
</dbReference>
<evidence type="ECO:0000259" key="14">
    <source>
        <dbReference type="Pfam" id="PF04324"/>
    </source>
</evidence>
<dbReference type="PRINTS" id="PR00411">
    <property type="entry name" value="PNDRDTASEI"/>
</dbReference>
<dbReference type="PANTHER" id="PTHR43809:SF1">
    <property type="entry name" value="NITRITE REDUCTASE (NADH) LARGE SUBUNIT"/>
    <property type="match status" value="1"/>
</dbReference>
<dbReference type="EnsemblBacteria" id="CAD72327">
    <property type="protein sequence ID" value="CAD72327"/>
    <property type="gene ID" value="RB1902"/>
</dbReference>
<dbReference type="EC" id="1.6.6.4" evidence="17"/>
<comment type="similarity">
    <text evidence="5">Belongs to the nitrite and sulfite reductase 4Fe-4S domain family.</text>
</comment>
<keyword evidence="7" id="KW-0285">Flavoprotein</keyword>
<keyword evidence="13" id="KW-0812">Transmembrane</keyword>
<feature type="domain" description="FAD/NAD(P)-binding" evidence="15">
    <location>
        <begin position="36"/>
        <end position="317"/>
    </location>
</feature>
<keyword evidence="11" id="KW-0408">Iron</keyword>
<keyword evidence="8" id="KW-0479">Metal-binding</keyword>
<evidence type="ECO:0000256" key="6">
    <source>
        <dbReference type="ARBA" id="ARBA00022617"/>
    </source>
</evidence>
<feature type="transmembrane region" description="Helical" evidence="13">
    <location>
        <begin position="619"/>
        <end position="641"/>
    </location>
</feature>
<comment type="cofactor">
    <cofactor evidence="3">
        <name>FAD</name>
        <dbReference type="ChEBI" id="CHEBI:57692"/>
    </cofactor>
</comment>
<keyword evidence="10 17" id="KW-0560">Oxidoreductase</keyword>
<comment type="cofactor">
    <cofactor evidence="2">
        <name>[4Fe-4S] cluster</name>
        <dbReference type="ChEBI" id="CHEBI:49883"/>
    </cofactor>
</comment>
<evidence type="ECO:0000256" key="12">
    <source>
        <dbReference type="ARBA" id="ARBA00023014"/>
    </source>
</evidence>
<proteinExistence type="inferred from homology"/>
<dbReference type="HOGENOM" id="CLU_003291_4_4_0"/>